<organism evidence="14 15">
    <name type="scientific">Fasciolopsis buskii</name>
    <dbReference type="NCBI Taxonomy" id="27845"/>
    <lineage>
        <taxon>Eukaryota</taxon>
        <taxon>Metazoa</taxon>
        <taxon>Spiralia</taxon>
        <taxon>Lophotrochozoa</taxon>
        <taxon>Platyhelminthes</taxon>
        <taxon>Trematoda</taxon>
        <taxon>Digenea</taxon>
        <taxon>Plagiorchiida</taxon>
        <taxon>Echinostomata</taxon>
        <taxon>Echinostomatoidea</taxon>
        <taxon>Fasciolidae</taxon>
        <taxon>Fasciolopsis</taxon>
    </lineage>
</organism>
<comment type="function">
    <text evidence="10">5'-&gt;3' double-stranded DNA exonuclease which may also possess a cryptic 3'-&gt;5' double-stranded DNA exonuclease activity. Functions in DNA mismatch repair.</text>
</comment>
<evidence type="ECO:0000256" key="9">
    <source>
        <dbReference type="ARBA" id="ARBA00023242"/>
    </source>
</evidence>
<keyword evidence="3 10" id="KW-0479">Metal-binding</keyword>
<keyword evidence="5 10" id="KW-0227">DNA damage</keyword>
<dbReference type="SUPFAM" id="SSF88723">
    <property type="entry name" value="PIN domain-like"/>
    <property type="match status" value="1"/>
</dbReference>
<dbReference type="InterPro" id="IPR008918">
    <property type="entry name" value="HhH2"/>
</dbReference>
<feature type="domain" description="XPG-I" evidence="12">
    <location>
        <begin position="138"/>
        <end position="207"/>
    </location>
</feature>
<dbReference type="PANTHER" id="PTHR11081">
    <property type="entry name" value="FLAP ENDONUCLEASE FAMILY MEMBER"/>
    <property type="match status" value="1"/>
</dbReference>
<keyword evidence="10 14" id="KW-0269">Exonuclease</keyword>
<dbReference type="CDD" id="cd09857">
    <property type="entry name" value="PIN_EXO1"/>
    <property type="match status" value="1"/>
</dbReference>
<dbReference type="Pfam" id="PF00867">
    <property type="entry name" value="XPG_I"/>
    <property type="match status" value="1"/>
</dbReference>
<comment type="caution">
    <text evidence="14">The sequence shown here is derived from an EMBL/GenBank/DDBJ whole genome shotgun (WGS) entry which is preliminary data.</text>
</comment>
<dbReference type="GO" id="GO:0005634">
    <property type="term" value="C:nucleus"/>
    <property type="evidence" value="ECO:0007669"/>
    <property type="project" value="UniProtKB-SubCell"/>
</dbReference>
<dbReference type="InterPro" id="IPR006084">
    <property type="entry name" value="XPG/Rad2"/>
</dbReference>
<keyword evidence="8 10" id="KW-0234">DNA repair</keyword>
<dbReference type="GO" id="GO:0003677">
    <property type="term" value="F:DNA binding"/>
    <property type="evidence" value="ECO:0007669"/>
    <property type="project" value="UniProtKB-UniRule"/>
</dbReference>
<keyword evidence="10" id="KW-0238">DNA-binding</keyword>
<feature type="domain" description="XPG N-terminal" evidence="13">
    <location>
        <begin position="1"/>
        <end position="99"/>
    </location>
</feature>
<dbReference type="PANTHER" id="PTHR11081:SF8">
    <property type="entry name" value="EXONUCLEASE 1"/>
    <property type="match status" value="1"/>
</dbReference>
<keyword evidence="15" id="KW-1185">Reference proteome</keyword>
<dbReference type="Gene3D" id="3.40.50.1010">
    <property type="entry name" value="5'-nuclease"/>
    <property type="match status" value="1"/>
</dbReference>
<evidence type="ECO:0000256" key="10">
    <source>
        <dbReference type="RuleBase" id="RU910737"/>
    </source>
</evidence>
<dbReference type="PROSITE" id="PS00841">
    <property type="entry name" value="XPG_1"/>
    <property type="match status" value="1"/>
</dbReference>
<dbReference type="EMBL" id="LUCM01002832">
    <property type="protein sequence ID" value="KAA0196769.1"/>
    <property type="molecule type" value="Genomic_DNA"/>
</dbReference>
<dbReference type="GO" id="GO:0046872">
    <property type="term" value="F:metal ion binding"/>
    <property type="evidence" value="ECO:0007669"/>
    <property type="project" value="UniProtKB-UniRule"/>
</dbReference>
<reference evidence="14" key="1">
    <citation type="submission" date="2019-05" db="EMBL/GenBank/DDBJ databases">
        <title>Annotation for the trematode Fasciolopsis buski.</title>
        <authorList>
            <person name="Choi Y.-J."/>
        </authorList>
    </citation>
    <scope>NUCLEOTIDE SEQUENCE</scope>
    <source>
        <strain evidence="14">HT</strain>
        <tissue evidence="14">Whole worm</tissue>
    </source>
</reference>
<dbReference type="SMART" id="SM00485">
    <property type="entry name" value="XPGN"/>
    <property type="match status" value="1"/>
</dbReference>
<evidence type="ECO:0000256" key="3">
    <source>
        <dbReference type="ARBA" id="ARBA00022723"/>
    </source>
</evidence>
<dbReference type="Proteomes" id="UP000728185">
    <property type="component" value="Unassembled WGS sequence"/>
</dbReference>
<evidence type="ECO:0000259" key="13">
    <source>
        <dbReference type="SMART" id="SM00485"/>
    </source>
</evidence>
<feature type="region of interest" description="Disordered" evidence="11">
    <location>
        <begin position="632"/>
        <end position="653"/>
    </location>
</feature>
<dbReference type="OrthoDB" id="26491at2759"/>
<keyword evidence="4" id="KW-0255">Endonuclease</keyword>
<dbReference type="InterPro" id="IPR029060">
    <property type="entry name" value="PIN-like_dom_sf"/>
</dbReference>
<dbReference type="GO" id="GO:0017108">
    <property type="term" value="F:5'-flap endonuclease activity"/>
    <property type="evidence" value="ECO:0007669"/>
    <property type="project" value="TreeGrafter"/>
</dbReference>
<evidence type="ECO:0000256" key="5">
    <source>
        <dbReference type="ARBA" id="ARBA00022763"/>
    </source>
</evidence>
<comment type="subcellular location">
    <subcellularLocation>
        <location evidence="1 10">Nucleus</location>
    </subcellularLocation>
</comment>
<comment type="similarity">
    <text evidence="10">Belongs to the XPG/RAD2 endonuclease family. EXO1 subfamily.</text>
</comment>
<dbReference type="SMART" id="SM00279">
    <property type="entry name" value="HhH2"/>
    <property type="match status" value="1"/>
</dbReference>
<name>A0A8E0S4I2_9TREM</name>
<dbReference type="InterPro" id="IPR006086">
    <property type="entry name" value="XPG-I_dom"/>
</dbReference>
<dbReference type="EC" id="3.1.-.-" evidence="10"/>
<comment type="cofactor">
    <cofactor evidence="10">
        <name>Mg(2+)</name>
        <dbReference type="ChEBI" id="CHEBI:18420"/>
    </cofactor>
    <text evidence="10">Binds 2 magnesium ions per subunit. They probably participate in the reaction catalyzed by the enzyme. May bind an additional third magnesium ion after substrate binding.</text>
</comment>
<evidence type="ECO:0000256" key="4">
    <source>
        <dbReference type="ARBA" id="ARBA00022759"/>
    </source>
</evidence>
<evidence type="ECO:0000256" key="6">
    <source>
        <dbReference type="ARBA" id="ARBA00022801"/>
    </source>
</evidence>
<dbReference type="PROSITE" id="PS00842">
    <property type="entry name" value="XPG_2"/>
    <property type="match status" value="1"/>
</dbReference>
<evidence type="ECO:0000256" key="8">
    <source>
        <dbReference type="ARBA" id="ARBA00023204"/>
    </source>
</evidence>
<dbReference type="InterPro" id="IPR019974">
    <property type="entry name" value="XPG_CS"/>
</dbReference>
<dbReference type="GO" id="GO:0006298">
    <property type="term" value="P:mismatch repair"/>
    <property type="evidence" value="ECO:0007669"/>
    <property type="project" value="TreeGrafter"/>
</dbReference>
<dbReference type="GO" id="GO:0006310">
    <property type="term" value="P:DNA recombination"/>
    <property type="evidence" value="ECO:0007669"/>
    <property type="project" value="TreeGrafter"/>
</dbReference>
<dbReference type="PRINTS" id="PR00853">
    <property type="entry name" value="XPGRADSUPER"/>
</dbReference>
<gene>
    <name evidence="14" type="ORF">FBUS_02107</name>
</gene>
<evidence type="ECO:0000256" key="2">
    <source>
        <dbReference type="ARBA" id="ARBA00022722"/>
    </source>
</evidence>
<evidence type="ECO:0000259" key="12">
    <source>
        <dbReference type="SMART" id="SM00484"/>
    </source>
</evidence>
<accession>A0A8E0S4I2</accession>
<proteinExistence type="inferred from homology"/>
<evidence type="ECO:0000256" key="11">
    <source>
        <dbReference type="SAM" id="MobiDB-lite"/>
    </source>
</evidence>
<dbReference type="InterPro" id="IPR006085">
    <property type="entry name" value="XPG_DNA_repair_N"/>
</dbReference>
<dbReference type="InterPro" id="IPR036279">
    <property type="entry name" value="5-3_exonuclease_C_sf"/>
</dbReference>
<dbReference type="Pfam" id="PF00752">
    <property type="entry name" value="XPG_N"/>
    <property type="match status" value="1"/>
</dbReference>
<dbReference type="InterPro" id="IPR044752">
    <property type="entry name" value="PIN-like_EXO1"/>
</dbReference>
<sequence length="825" mass="90962">MGITGLLPFLKKASCPVNIREFSGYTVAVDTYCWLHKSSYACAMDLALGNPTDQYVRYTVRYLELLLSHKVKPILVFDGANLPSKSVTEKKRRESKEAYRKKAAEHLLRGDREAAQECFQRSVFVTPEMANDVLVAARKMGVDCIVAPYEADAQLAYLNRAGYADLIITEDSDLLLFGCKQVIFKLDLTGSGILVAVTAGIGELCCGMRPTQFTEQTLRFMGILSGCDYFPGIPGIGLATAAKILRQTRLTDLRELLSKIGLYVNLNAAAVSLTMGDDTAGDENDPTKVLDNQPGQPHCANKKLVRGTSKGLHTSVIDAAVRAERTFRLQVVFDPSTRAQRRLTDPTSEDISDELRMCWNGSSKEDAENLFSFAGQLMKDRHMATQLALGNVRFDDGHVLNDFNPDSPNQIRVPPVLQKPRSDGNLFNHIKPADCRPNSARPVLGQLGEGDRTNVISALYQPNPRRLLMSIWHKSYPTQKIWVHRTLDNQSNCEKFHCLSVSLVAEDIPTVMNAATINTEEDDVTITNGSNCQLSSGRSTYGKRMLVATPIREALELGCRHVKNVQSPPAPGPQKKFRESSPDVTLEQTNSQILQTYRQRTPELTPPRYPIGESYLSSAVLSSSAYFPSRSDEVQDALQSAMDANPEPSPCMRSPVFTRNPFVSPMHIPGTRSPTFTASDPPANNKDSTDDPSTSPTLDGIPAACLLEHSTSNKPTSCYFPNRNFIPVEELQSSAGTLLSGSATPPRERLDEERADFVDSSPNFLDAHMYQLSPPLDRASRDSILLAKPPVRPSQSIRKWSLTSRSESRRSSIVVSGRQVSSTAE</sequence>
<dbReference type="AlphaFoldDB" id="A0A8E0S4I2"/>
<evidence type="ECO:0000256" key="7">
    <source>
        <dbReference type="ARBA" id="ARBA00022842"/>
    </source>
</evidence>
<evidence type="ECO:0000313" key="15">
    <source>
        <dbReference type="Proteomes" id="UP000728185"/>
    </source>
</evidence>
<dbReference type="SMART" id="SM00484">
    <property type="entry name" value="XPGI"/>
    <property type="match status" value="1"/>
</dbReference>
<keyword evidence="7 10" id="KW-0460">Magnesium</keyword>
<keyword evidence="10" id="KW-0267">Excision nuclease</keyword>
<evidence type="ECO:0000256" key="1">
    <source>
        <dbReference type="ARBA" id="ARBA00004123"/>
    </source>
</evidence>
<feature type="region of interest" description="Disordered" evidence="11">
    <location>
        <begin position="667"/>
        <end position="701"/>
    </location>
</feature>
<dbReference type="FunFam" id="3.40.50.1010:FF:000002">
    <property type="entry name" value="Exonuclease 1, putative"/>
    <property type="match status" value="1"/>
</dbReference>
<dbReference type="Gene3D" id="1.10.150.20">
    <property type="entry name" value="5' to 3' exonuclease, C-terminal subdomain"/>
    <property type="match status" value="1"/>
</dbReference>
<evidence type="ECO:0000313" key="14">
    <source>
        <dbReference type="EMBL" id="KAA0196769.1"/>
    </source>
</evidence>
<keyword evidence="9 10" id="KW-0539">Nucleus</keyword>
<keyword evidence="2 10" id="KW-0540">Nuclease</keyword>
<keyword evidence="10" id="KW-0228">DNA excision</keyword>
<keyword evidence="6 10" id="KW-0378">Hydrolase</keyword>
<dbReference type="SUPFAM" id="SSF47807">
    <property type="entry name" value="5' to 3' exonuclease, C-terminal subdomain"/>
    <property type="match status" value="1"/>
</dbReference>
<dbReference type="GO" id="GO:0035312">
    <property type="term" value="F:5'-3' DNA exonuclease activity"/>
    <property type="evidence" value="ECO:0007669"/>
    <property type="project" value="UniProtKB-UniRule"/>
</dbReference>
<protein>
    <recommendedName>
        <fullName evidence="10">Exonuclease 1</fullName>
        <ecNumber evidence="10">3.1.-.-</ecNumber>
    </recommendedName>
</protein>